<protein>
    <recommendedName>
        <fullName evidence="2">Cellobiose dehydrogenase-like cytochrome domain-containing protein</fullName>
    </recommendedName>
</protein>
<keyword evidence="4" id="KW-1185">Reference proteome</keyword>
<organism evidence="3 4">
    <name type="scientific">Talaromyces rugulosus</name>
    <name type="common">Penicillium rugulosum</name>
    <dbReference type="NCBI Taxonomy" id="121627"/>
    <lineage>
        <taxon>Eukaryota</taxon>
        <taxon>Fungi</taxon>
        <taxon>Dikarya</taxon>
        <taxon>Ascomycota</taxon>
        <taxon>Pezizomycotina</taxon>
        <taxon>Eurotiomycetes</taxon>
        <taxon>Eurotiomycetidae</taxon>
        <taxon>Eurotiales</taxon>
        <taxon>Trichocomaceae</taxon>
        <taxon>Talaromyces</taxon>
        <taxon>Talaromyces sect. Islandici</taxon>
    </lineage>
</organism>
<evidence type="ECO:0000313" key="3">
    <source>
        <dbReference type="EMBL" id="QKX53562.1"/>
    </source>
</evidence>
<dbReference type="PANTHER" id="PTHR47190:SF2">
    <property type="entry name" value="CELLOBIOSE DEHYDROGENASE (AFU_ORTHOLOGUE AFUA_2G17620)"/>
    <property type="match status" value="1"/>
</dbReference>
<dbReference type="PANTHER" id="PTHR47190">
    <property type="entry name" value="DEHYDROGENASE, PUTATIVE-RELATED"/>
    <property type="match status" value="1"/>
</dbReference>
<dbReference type="InterPro" id="IPR053208">
    <property type="entry name" value="GMC_Oxidoreductase_CD"/>
</dbReference>
<evidence type="ECO:0000313" key="4">
    <source>
        <dbReference type="Proteomes" id="UP000509510"/>
    </source>
</evidence>
<dbReference type="GeneID" id="55988154"/>
<dbReference type="Gene3D" id="2.60.40.1210">
    <property type="entry name" value="Cellobiose dehydrogenase, cytochrome domain"/>
    <property type="match status" value="1"/>
</dbReference>
<dbReference type="EMBL" id="CP055898">
    <property type="protein sequence ID" value="QKX53562.1"/>
    <property type="molecule type" value="Genomic_DNA"/>
</dbReference>
<dbReference type="Proteomes" id="UP000509510">
    <property type="component" value="Chromosome I"/>
</dbReference>
<accession>A0A7H8QIT8</accession>
<dbReference type="OrthoDB" id="413885at2759"/>
<feature type="chain" id="PRO_5028981132" description="Cellobiose dehydrogenase-like cytochrome domain-containing protein" evidence="1">
    <location>
        <begin position="24"/>
        <end position="245"/>
    </location>
</feature>
<proteinExistence type="predicted"/>
<dbReference type="SUPFAM" id="SSF49344">
    <property type="entry name" value="CBD9-like"/>
    <property type="match status" value="1"/>
</dbReference>
<evidence type="ECO:0000256" key="1">
    <source>
        <dbReference type="SAM" id="SignalP"/>
    </source>
</evidence>
<evidence type="ECO:0000259" key="2">
    <source>
        <dbReference type="Pfam" id="PF16010"/>
    </source>
</evidence>
<dbReference type="FunFam" id="2.60.40.1210:FF:000004">
    <property type="entry name" value="Cellobiose dehydrogenase"/>
    <property type="match status" value="1"/>
</dbReference>
<reference evidence="4" key="1">
    <citation type="submission" date="2020-06" db="EMBL/GenBank/DDBJ databases">
        <title>A chromosome-scale genome assembly of Talaromyces rugulosus W13939.</title>
        <authorList>
            <person name="Wang B."/>
            <person name="Guo L."/>
            <person name="Ye K."/>
            <person name="Wang L."/>
        </authorList>
    </citation>
    <scope>NUCLEOTIDE SEQUENCE [LARGE SCALE GENOMIC DNA]</scope>
    <source>
        <strain evidence="4">W13939</strain>
    </source>
</reference>
<keyword evidence="1" id="KW-0732">Signal</keyword>
<dbReference type="KEGG" id="trg:TRUGW13939_00641"/>
<dbReference type="AlphaFoldDB" id="A0A7H8QIT8"/>
<dbReference type="RefSeq" id="XP_035339741.1">
    <property type="nucleotide sequence ID" value="XM_035483848.1"/>
</dbReference>
<sequence length="245" mass="25902">MKSFGNLLTALFGALTLSQRCLGQTSTPVVYEDPDTGIVFDTWSASEEVTSGGLTIGFALPSTALKTDATEYIGYLQCSSTNTTDNGWCGLSLGGTMTDSLLIIAYPYNNTIYTSFRYTTEYSKPTVYTGNATLTQISSTVNSTHYTLIYRCQNCLSWTEGSSSGSASTSAGTLGLGWAQSIAAPSNRNCPDNIGFREHSSESIFVADLSSEVANPSYSEWAALATKTVTGKCAASTSAAVPRST</sequence>
<dbReference type="InterPro" id="IPR015920">
    <property type="entry name" value="Cellobiose_DH-like_cyt"/>
</dbReference>
<name>A0A7H8QIT8_TALRU</name>
<feature type="domain" description="Cellobiose dehydrogenase-like cytochrome" evidence="2">
    <location>
        <begin position="31"/>
        <end position="219"/>
    </location>
</feature>
<dbReference type="Pfam" id="PF16010">
    <property type="entry name" value="CDH-cyt"/>
    <property type="match status" value="1"/>
</dbReference>
<gene>
    <name evidence="3" type="ORF">TRUGW13939_00641</name>
</gene>
<dbReference type="CDD" id="cd09630">
    <property type="entry name" value="CDH_like_cytochrome"/>
    <property type="match status" value="1"/>
</dbReference>
<feature type="signal peptide" evidence="1">
    <location>
        <begin position="1"/>
        <end position="23"/>
    </location>
</feature>